<keyword evidence="10" id="KW-1185">Reference proteome</keyword>
<dbReference type="SUPFAM" id="SSF81345">
    <property type="entry name" value="ABC transporter involved in vitamin B12 uptake, BtuC"/>
    <property type="match status" value="1"/>
</dbReference>
<dbReference type="EMBL" id="HG916855">
    <property type="protein sequence ID" value="CDM62961.1"/>
    <property type="molecule type" value="Genomic_DNA"/>
</dbReference>
<keyword evidence="5 8" id="KW-0812">Transmembrane</keyword>
<dbReference type="Pfam" id="PF01032">
    <property type="entry name" value="FecCD"/>
    <property type="match status" value="1"/>
</dbReference>
<feature type="transmembrane region" description="Helical" evidence="8">
    <location>
        <begin position="20"/>
        <end position="45"/>
    </location>
</feature>
<evidence type="ECO:0000313" key="10">
    <source>
        <dbReference type="Proteomes" id="UP000019443"/>
    </source>
</evidence>
<dbReference type="InterPro" id="IPR037294">
    <property type="entry name" value="ABC_BtuC-like"/>
</dbReference>
<evidence type="ECO:0000256" key="5">
    <source>
        <dbReference type="ARBA" id="ARBA00022692"/>
    </source>
</evidence>
<dbReference type="Proteomes" id="UP000019443">
    <property type="component" value="Plasmid pLPU83d"/>
</dbReference>
<dbReference type="GO" id="GO:0022857">
    <property type="term" value="F:transmembrane transporter activity"/>
    <property type="evidence" value="ECO:0007669"/>
    <property type="project" value="InterPro"/>
</dbReference>
<sequence length="162" mass="17335">MRSYILLTWLSGSTNRAGALEAWTAITSHSILTAPLFLMTHWLTILPLGAGAARSVGMSVTPTRPLLAVLASLMTAISSFLIGPLSLTGLIAPQLSRLIGFHRSRDHLLATMLIGACLLVLADGLSRIIIYPYQVPVGLFAALIGGPYLLWILSRKETRASA</sequence>
<name>W6SA22_9HYPH</name>
<accession>W6SA22</accession>
<feature type="transmembrane region" description="Helical" evidence="8">
    <location>
        <begin position="108"/>
        <end position="129"/>
    </location>
</feature>
<keyword evidence="3" id="KW-0813">Transport</keyword>
<keyword evidence="4" id="KW-1003">Cell membrane</keyword>
<evidence type="ECO:0000256" key="6">
    <source>
        <dbReference type="ARBA" id="ARBA00022989"/>
    </source>
</evidence>
<dbReference type="GO" id="GO:0005886">
    <property type="term" value="C:plasma membrane"/>
    <property type="evidence" value="ECO:0007669"/>
    <property type="project" value="UniProtKB-SubCell"/>
</dbReference>
<evidence type="ECO:0000256" key="4">
    <source>
        <dbReference type="ARBA" id="ARBA00022475"/>
    </source>
</evidence>
<evidence type="ECO:0000256" key="1">
    <source>
        <dbReference type="ARBA" id="ARBA00004651"/>
    </source>
</evidence>
<evidence type="ECO:0000256" key="7">
    <source>
        <dbReference type="ARBA" id="ARBA00023136"/>
    </source>
</evidence>
<dbReference type="PANTHER" id="PTHR30472">
    <property type="entry name" value="FERRIC ENTEROBACTIN TRANSPORT SYSTEM PERMEASE PROTEIN"/>
    <property type="match status" value="1"/>
</dbReference>
<dbReference type="PANTHER" id="PTHR30472:SF37">
    <property type="entry name" value="FE(3+) DICITRATE TRANSPORT SYSTEM PERMEASE PROTEIN FECD-RELATED"/>
    <property type="match status" value="1"/>
</dbReference>
<gene>
    <name evidence="9" type="ORF">LPU83_pLPU83d_1591</name>
</gene>
<dbReference type="KEGG" id="rhl:LPU83_pLPU83d_1591"/>
<dbReference type="InterPro" id="IPR000522">
    <property type="entry name" value="ABC_transptr_permease_BtuC"/>
</dbReference>
<dbReference type="GO" id="GO:0033214">
    <property type="term" value="P:siderophore-iron import into cell"/>
    <property type="evidence" value="ECO:0007669"/>
    <property type="project" value="TreeGrafter"/>
</dbReference>
<feature type="transmembrane region" description="Helical" evidence="8">
    <location>
        <begin position="65"/>
        <end position="87"/>
    </location>
</feature>
<reference evidence="9" key="1">
    <citation type="submission" date="2013-11" db="EMBL/GenBank/DDBJ databases">
        <title>Draft genome sequence of the broad-host-range Rhizobium sp. LPU83 strain, a member of the low-genetic diversity Oregon-like Rhizobium sp. group.</title>
        <authorList>
            <person name="Wibberg D."/>
            <person name="Puehler A."/>
            <person name="Schlueter A."/>
        </authorList>
    </citation>
    <scope>NUCLEOTIDE SEQUENCE [LARGE SCALE GENOMIC DNA]</scope>
    <source>
        <strain evidence="9">LPU83</strain>
        <plasmid evidence="9">pLPU83d</plasmid>
    </source>
</reference>
<feature type="transmembrane region" description="Helical" evidence="8">
    <location>
        <begin position="135"/>
        <end position="153"/>
    </location>
</feature>
<keyword evidence="6 8" id="KW-1133">Transmembrane helix</keyword>
<dbReference type="RefSeq" id="WP_309475137.1">
    <property type="nucleotide sequence ID" value="NZ_HG916855.1"/>
</dbReference>
<evidence type="ECO:0000256" key="8">
    <source>
        <dbReference type="SAM" id="Phobius"/>
    </source>
</evidence>
<geneLocation type="plasmid" evidence="9 10">
    <name>pLPU83d</name>
</geneLocation>
<protein>
    <submittedName>
        <fullName evidence="9">ABC-type Fe3+-siderophore transport system, permease component</fullName>
    </submittedName>
</protein>
<evidence type="ECO:0000313" key="9">
    <source>
        <dbReference type="EMBL" id="CDM62961.1"/>
    </source>
</evidence>
<evidence type="ECO:0000256" key="3">
    <source>
        <dbReference type="ARBA" id="ARBA00022448"/>
    </source>
</evidence>
<evidence type="ECO:0000256" key="2">
    <source>
        <dbReference type="ARBA" id="ARBA00007935"/>
    </source>
</evidence>
<dbReference type="AlphaFoldDB" id="W6SA22"/>
<proteinExistence type="inferred from homology"/>
<dbReference type="HOGENOM" id="CLU_013016_9_1_5"/>
<keyword evidence="7 8" id="KW-0472">Membrane</keyword>
<dbReference type="PATRIC" id="fig|348824.6.peg.7333"/>
<comment type="similarity">
    <text evidence="2">Belongs to the binding-protein-dependent transport system permease family. FecCD subfamily.</text>
</comment>
<keyword evidence="9" id="KW-0614">Plasmid</keyword>
<comment type="subcellular location">
    <subcellularLocation>
        <location evidence="1">Cell membrane</location>
        <topology evidence="1">Multi-pass membrane protein</topology>
    </subcellularLocation>
</comment>
<dbReference type="Gene3D" id="1.10.3470.10">
    <property type="entry name" value="ABC transporter involved in vitamin B12 uptake, BtuC"/>
    <property type="match status" value="1"/>
</dbReference>
<organism evidence="9 10">
    <name type="scientific">Rhizobium favelukesii</name>
    <dbReference type="NCBI Taxonomy" id="348824"/>
    <lineage>
        <taxon>Bacteria</taxon>
        <taxon>Pseudomonadati</taxon>
        <taxon>Pseudomonadota</taxon>
        <taxon>Alphaproteobacteria</taxon>
        <taxon>Hyphomicrobiales</taxon>
        <taxon>Rhizobiaceae</taxon>
        <taxon>Rhizobium/Agrobacterium group</taxon>
        <taxon>Rhizobium</taxon>
    </lineage>
</organism>